<comment type="caution">
    <text evidence="8">The sequence shown here is derived from an EMBL/GenBank/DDBJ whole genome shotgun (WGS) entry which is preliminary data.</text>
</comment>
<dbReference type="GO" id="GO:0006428">
    <property type="term" value="P:isoleucyl-tRNA aminoacylation"/>
    <property type="evidence" value="ECO:0007669"/>
    <property type="project" value="TreeGrafter"/>
</dbReference>
<reference evidence="8" key="1">
    <citation type="journal article" date="2012" name="PLoS ONE">
        <title>Gene sets for utilization of primary and secondary nutrition supplies in the distal gut of endangered iberian lynx.</title>
        <authorList>
            <person name="Alcaide M."/>
            <person name="Messina E."/>
            <person name="Richter M."/>
            <person name="Bargiela R."/>
            <person name="Peplies J."/>
            <person name="Huws S.A."/>
            <person name="Newbold C.J."/>
            <person name="Golyshin P.N."/>
            <person name="Simon M.A."/>
            <person name="Lopez G."/>
            <person name="Yakimov M.M."/>
            <person name="Ferrer M."/>
        </authorList>
    </citation>
    <scope>NUCLEOTIDE SEQUENCE</scope>
</reference>
<dbReference type="GO" id="GO:0005524">
    <property type="term" value="F:ATP binding"/>
    <property type="evidence" value="ECO:0007669"/>
    <property type="project" value="UniProtKB-KW"/>
</dbReference>
<accession>J9GN02</accession>
<dbReference type="GO" id="GO:0005829">
    <property type="term" value="C:cytosol"/>
    <property type="evidence" value="ECO:0007669"/>
    <property type="project" value="TreeGrafter"/>
</dbReference>
<sequence>DDLVPAEQMEELDKWALTKLDALVKFCRKAYTGYEFHLVTHAINDFCVVELSSFYLDILKDRLYCEEKNGLRRRSAQTALFLILDAMAKVFAPILAFTCDEIWQAMPHRSGDDSRNVLLNQMPEDFSAYALDQAAMDKWATIMKLRQDVNGILEKARADKRIGKALEAHVTLRTDDESLKNACQDVNLAEICIVSTCDWAEPEDGAEVGQGVNFPALTIGVSEAKGTKCPRCWMHSRQANAEGLCPRCAAVVSKLDVEL</sequence>
<keyword evidence="2" id="KW-0547">Nucleotide-binding</keyword>
<dbReference type="Gene3D" id="1.10.730.20">
    <property type="match status" value="1"/>
</dbReference>
<dbReference type="Pfam" id="PF08264">
    <property type="entry name" value="Anticodon_1"/>
    <property type="match status" value="1"/>
</dbReference>
<dbReference type="Pfam" id="PF06827">
    <property type="entry name" value="zf-FPG_IleRS"/>
    <property type="match status" value="1"/>
</dbReference>
<organism evidence="8">
    <name type="scientific">gut metagenome</name>
    <dbReference type="NCBI Taxonomy" id="749906"/>
    <lineage>
        <taxon>unclassified sequences</taxon>
        <taxon>metagenomes</taxon>
        <taxon>organismal metagenomes</taxon>
    </lineage>
</organism>
<dbReference type="InterPro" id="IPR013155">
    <property type="entry name" value="M/V/L/I-tRNA-synth_anticd-bd"/>
</dbReference>
<name>J9GN02_9ZZZZ</name>
<dbReference type="InterPro" id="IPR009080">
    <property type="entry name" value="tRNAsynth_Ia_anticodon-bd"/>
</dbReference>
<evidence type="ECO:0000256" key="5">
    <source>
        <dbReference type="ARBA" id="ARBA00023146"/>
    </source>
</evidence>
<dbReference type="EMBL" id="AMCI01003032">
    <property type="protein sequence ID" value="EJX01245.1"/>
    <property type="molecule type" value="Genomic_DNA"/>
</dbReference>
<feature type="domain" description="Methionyl/Valyl/Leucyl/Isoleucyl-tRNA synthetase anticodon-binding" evidence="7">
    <location>
        <begin position="13"/>
        <end position="171"/>
    </location>
</feature>
<dbReference type="InterPro" id="IPR050081">
    <property type="entry name" value="Ile-tRNA_ligase"/>
</dbReference>
<dbReference type="PANTHER" id="PTHR42765:SF1">
    <property type="entry name" value="ISOLEUCINE--TRNA LIGASE, MITOCHONDRIAL"/>
    <property type="match status" value="1"/>
</dbReference>
<evidence type="ECO:0000256" key="3">
    <source>
        <dbReference type="ARBA" id="ARBA00022840"/>
    </source>
</evidence>
<dbReference type="InterPro" id="IPR010663">
    <property type="entry name" value="Znf_FPG/IleRS"/>
</dbReference>
<dbReference type="PANTHER" id="PTHR42765">
    <property type="entry name" value="SOLEUCYL-TRNA SYNTHETASE"/>
    <property type="match status" value="1"/>
</dbReference>
<dbReference type="AlphaFoldDB" id="J9GN02"/>
<dbReference type="EC" id="6.1.1.-" evidence="8"/>
<keyword evidence="5 8" id="KW-0030">Aminoacyl-tRNA synthetase</keyword>
<evidence type="ECO:0000259" key="7">
    <source>
        <dbReference type="Pfam" id="PF08264"/>
    </source>
</evidence>
<dbReference type="GO" id="GO:0000049">
    <property type="term" value="F:tRNA binding"/>
    <property type="evidence" value="ECO:0007669"/>
    <property type="project" value="InterPro"/>
</dbReference>
<evidence type="ECO:0000256" key="1">
    <source>
        <dbReference type="ARBA" id="ARBA00022598"/>
    </source>
</evidence>
<dbReference type="SUPFAM" id="SSF47323">
    <property type="entry name" value="Anticodon-binding domain of a subclass of class I aminoacyl-tRNA synthetases"/>
    <property type="match status" value="1"/>
</dbReference>
<evidence type="ECO:0000259" key="6">
    <source>
        <dbReference type="Pfam" id="PF06827"/>
    </source>
</evidence>
<feature type="domain" description="Zinc finger FPG/IleRS-type" evidence="6">
    <location>
        <begin position="228"/>
        <end position="250"/>
    </location>
</feature>
<dbReference type="InterPro" id="IPR033708">
    <property type="entry name" value="Anticodon_Ile_BEm"/>
</dbReference>
<evidence type="ECO:0000313" key="8">
    <source>
        <dbReference type="EMBL" id="EJX01245.1"/>
    </source>
</evidence>
<proteinExistence type="predicted"/>
<keyword evidence="1 8" id="KW-0436">Ligase</keyword>
<evidence type="ECO:0000256" key="4">
    <source>
        <dbReference type="ARBA" id="ARBA00022917"/>
    </source>
</evidence>
<dbReference type="GO" id="GO:0004822">
    <property type="term" value="F:isoleucine-tRNA ligase activity"/>
    <property type="evidence" value="ECO:0007669"/>
    <property type="project" value="TreeGrafter"/>
</dbReference>
<protein>
    <submittedName>
        <fullName evidence="8">Isoleucyl-tRNA synthetase</fullName>
        <ecNumber evidence="8">6.1.1.-</ecNumber>
    </submittedName>
</protein>
<gene>
    <name evidence="8" type="ORF">EVA_10647</name>
</gene>
<keyword evidence="4" id="KW-0648">Protein biosynthesis</keyword>
<evidence type="ECO:0000256" key="2">
    <source>
        <dbReference type="ARBA" id="ARBA00022741"/>
    </source>
</evidence>
<feature type="non-terminal residue" evidence="8">
    <location>
        <position position="1"/>
    </location>
</feature>
<dbReference type="CDD" id="cd07960">
    <property type="entry name" value="Anticodon_Ia_Ile_BEm"/>
    <property type="match status" value="1"/>
</dbReference>
<keyword evidence="3" id="KW-0067">ATP-binding</keyword>